<feature type="region of interest" description="Disordered" evidence="1">
    <location>
        <begin position="1242"/>
        <end position="1278"/>
    </location>
</feature>
<feature type="region of interest" description="Disordered" evidence="1">
    <location>
        <begin position="1298"/>
        <end position="1353"/>
    </location>
</feature>
<evidence type="ECO:0000256" key="2">
    <source>
        <dbReference type="SAM" id="Phobius"/>
    </source>
</evidence>
<dbReference type="InterPro" id="IPR050754">
    <property type="entry name" value="FKBP4/5/8-like"/>
</dbReference>
<evidence type="ECO:0000259" key="3">
    <source>
        <dbReference type="Pfam" id="PF01764"/>
    </source>
</evidence>
<feature type="compositionally biased region" description="Basic and acidic residues" evidence="1">
    <location>
        <begin position="1258"/>
        <end position="1277"/>
    </location>
</feature>
<keyword evidence="2" id="KW-1133">Transmembrane helix</keyword>
<evidence type="ECO:0000313" key="5">
    <source>
        <dbReference type="Proteomes" id="UP001189429"/>
    </source>
</evidence>
<feature type="compositionally biased region" description="Low complexity" evidence="1">
    <location>
        <begin position="167"/>
        <end position="183"/>
    </location>
</feature>
<feature type="transmembrane region" description="Helical" evidence="2">
    <location>
        <begin position="717"/>
        <end position="736"/>
    </location>
</feature>
<feature type="compositionally biased region" description="Low complexity" evidence="1">
    <location>
        <begin position="629"/>
        <end position="651"/>
    </location>
</feature>
<evidence type="ECO:0000256" key="1">
    <source>
        <dbReference type="SAM" id="MobiDB-lite"/>
    </source>
</evidence>
<feature type="region of interest" description="Disordered" evidence="1">
    <location>
        <begin position="158"/>
        <end position="227"/>
    </location>
</feature>
<dbReference type="InterPro" id="IPR011990">
    <property type="entry name" value="TPR-like_helical_dom_sf"/>
</dbReference>
<dbReference type="Pfam" id="PF01764">
    <property type="entry name" value="Lipase_3"/>
    <property type="match status" value="1"/>
</dbReference>
<dbReference type="InterPro" id="IPR029058">
    <property type="entry name" value="AB_hydrolase_fold"/>
</dbReference>
<feature type="transmembrane region" description="Helical" evidence="2">
    <location>
        <begin position="844"/>
        <end position="864"/>
    </location>
</feature>
<accession>A0ABN9S7F2</accession>
<dbReference type="SUPFAM" id="SSF48452">
    <property type="entry name" value="TPR-like"/>
    <property type="match status" value="1"/>
</dbReference>
<dbReference type="PANTHER" id="PTHR46512">
    <property type="entry name" value="PEPTIDYLPROLYL ISOMERASE"/>
    <property type="match status" value="1"/>
</dbReference>
<feature type="transmembrane region" description="Helical" evidence="2">
    <location>
        <begin position="897"/>
        <end position="920"/>
    </location>
</feature>
<proteinExistence type="predicted"/>
<dbReference type="InterPro" id="IPR002921">
    <property type="entry name" value="Fungal_lipase-type"/>
</dbReference>
<keyword evidence="2" id="KW-0472">Membrane</keyword>
<name>A0ABN9S7F2_9DINO</name>
<keyword evidence="2" id="KW-0812">Transmembrane</keyword>
<feature type="compositionally biased region" description="Basic and acidic residues" evidence="1">
    <location>
        <begin position="1313"/>
        <end position="1326"/>
    </location>
</feature>
<dbReference type="SUPFAM" id="SSF53474">
    <property type="entry name" value="alpha/beta-Hydrolases"/>
    <property type="match status" value="1"/>
</dbReference>
<organism evidence="4 5">
    <name type="scientific">Prorocentrum cordatum</name>
    <dbReference type="NCBI Taxonomy" id="2364126"/>
    <lineage>
        <taxon>Eukaryota</taxon>
        <taxon>Sar</taxon>
        <taxon>Alveolata</taxon>
        <taxon>Dinophyceae</taxon>
        <taxon>Prorocentrales</taxon>
        <taxon>Prorocentraceae</taxon>
        <taxon>Prorocentrum</taxon>
    </lineage>
</organism>
<feature type="compositionally biased region" description="Low complexity" evidence="1">
    <location>
        <begin position="190"/>
        <end position="219"/>
    </location>
</feature>
<feature type="domain" description="Fungal lipase-type" evidence="3">
    <location>
        <begin position="1029"/>
        <end position="1154"/>
    </location>
</feature>
<evidence type="ECO:0000313" key="4">
    <source>
        <dbReference type="EMBL" id="CAK0827800.1"/>
    </source>
</evidence>
<dbReference type="Gene3D" id="3.40.50.1820">
    <property type="entry name" value="alpha/beta hydrolase"/>
    <property type="match status" value="1"/>
</dbReference>
<feature type="region of interest" description="Disordered" evidence="1">
    <location>
        <begin position="687"/>
        <end position="709"/>
    </location>
</feature>
<dbReference type="Proteomes" id="UP001189429">
    <property type="component" value="Unassembled WGS sequence"/>
</dbReference>
<keyword evidence="5" id="KW-1185">Reference proteome</keyword>
<protein>
    <recommendedName>
        <fullName evidence="3">Fungal lipase-type domain-containing protein</fullName>
    </recommendedName>
</protein>
<feature type="region of interest" description="Disordered" evidence="1">
    <location>
        <begin position="611"/>
        <end position="660"/>
    </location>
</feature>
<feature type="transmembrane region" description="Helical" evidence="2">
    <location>
        <begin position="356"/>
        <end position="383"/>
    </location>
</feature>
<feature type="non-terminal residue" evidence="4">
    <location>
        <position position="1353"/>
    </location>
</feature>
<feature type="transmembrane region" description="Helical" evidence="2">
    <location>
        <begin position="810"/>
        <end position="832"/>
    </location>
</feature>
<reference evidence="4" key="1">
    <citation type="submission" date="2023-10" db="EMBL/GenBank/DDBJ databases">
        <authorList>
            <person name="Chen Y."/>
            <person name="Shah S."/>
            <person name="Dougan E. K."/>
            <person name="Thang M."/>
            <person name="Chan C."/>
        </authorList>
    </citation>
    <scope>NUCLEOTIDE SEQUENCE [LARGE SCALE GENOMIC DNA]</scope>
</reference>
<gene>
    <name evidence="4" type="ORF">PCOR1329_LOCUS27240</name>
</gene>
<dbReference type="EMBL" id="CAUYUJ010009835">
    <property type="protein sequence ID" value="CAK0827800.1"/>
    <property type="molecule type" value="Genomic_DNA"/>
</dbReference>
<dbReference type="Gene3D" id="1.25.40.10">
    <property type="entry name" value="Tetratricopeptide repeat domain"/>
    <property type="match status" value="1"/>
</dbReference>
<sequence length="1353" mass="146785">MFFTTWALEIASSEEKKRELIPAPIDVHTLQEVLEFGQACKLEGNAKFREGLYEEALFDYSRGDEELRKWRVEAHLRNERKWLQDEQLACLKNKAQAALRLELFQTALEAAEAALKIDDEDHKAWYRKVQAEKGLGRLREAEESLRRLEDVAQWCPDRQAAGRGRRSTGSAGAAGAAGPAGPEVEPPPAAGEGAALPGPRRDSAGSAGSAGSVGSAGSGPAQMFSRPRVSNPLELLRRALLQEGASRGRVGTSARTSLDTDPGAAAAAAAFGWDRATSQSSAGSAEEARSLHTVRDLRASWFVRILKVYHAWAFVMAIPIIVGMAASTFLSLFLQLTQEMEKRRQGQEVPLLKVDHWAIVLATFANTLLYCLMFVSCALRAVWLIKDCLKDDMFIDYRRTLCCEGAGPGSFPPLRTNHVSVNSDAERQKIHRAVADDGTLMDDISLKRGACRGSELLLSRGSKLLLEGSMADKEHRDHILELELDPPATLVFRVTARPAAFRGEHCGGLMRAVVDVLWQCCIYLTLDVLPVLWALFGSAGTLGADDGGPAGRFVDAAVLVACAHTVFYFCWSTAMDYFFKALVLGNLLFHQRGCWARCWARMLGSSVDRPPISQSLRGSSPGEASLQLRPRGPSGSTGSPGTSPPASRRGSLAAPSPRAMQNRSDRLYFLGQAREVLGACPEQALAAARRPPGREDELNISEEGPSRQQAAFEQGRTAAFLFALWLAFALWASFLLRYRLGGWCHSLTVSILGDSGRSGSEHDDQASFSFGRPFGAASSHWSLCFLIHCGVLPTRILWKSAVIVALSLGAFAIGTTVLIRIVASLVGIWAVVVGSVAYYRTDDLWKVMLLNLLGLAVLALAAMGHLQGRVGVLRTACLILVTQMGAWRERGHQAHRFLMALFFVLLVGIASATLCAVAAVPGKTLPGRPVGRAGREFKFPLLPEAVSTGYAFCGLSWPMAPDDIVSTRCNDNRLSLVDFAHMSRIAYKNQSETEEELERILPGWTVNQTEQKDFKGVSFMHLTKGRTHVVAVRGTKTLYDVLQDLNIWLPAVSLQLADLVGPHVPDSMSRILEAVTGLAAWLEPLGGDRDRSHMGAGRQPVPLVEYVRELKRRVRGEGGEGALYVVGHSLGGGFAQLVGALENVTAVTFSAPGLYATERIFWSPPGLSRLRHSGVNVVPDGDPVPKVDSQVGTVLKIDCDGSAMSCHSILSTLCELSATCGNAGGRPTPRNYTFWCSECEPTRQSRSVGPSAPVDEDTAGRDPARSQREKTDHRRPAMSDLAGLMDALEALEIQEDGTCVLDRQHGPRSRRSGSKETATEKRRPAELDSVVDAPVPVRPSEPGALVDAHGLPQ</sequence>
<feature type="transmembrane region" description="Helical" evidence="2">
    <location>
        <begin position="311"/>
        <end position="336"/>
    </location>
</feature>
<comment type="caution">
    <text evidence="4">The sequence shown here is derived from an EMBL/GenBank/DDBJ whole genome shotgun (WGS) entry which is preliminary data.</text>
</comment>
<dbReference type="PANTHER" id="PTHR46512:SF9">
    <property type="entry name" value="PEPTIDYLPROLYL ISOMERASE"/>
    <property type="match status" value="1"/>
</dbReference>